<keyword evidence="2" id="KW-1185">Reference proteome</keyword>
<protein>
    <submittedName>
        <fullName evidence="1">Uncharacterized protein</fullName>
    </submittedName>
</protein>
<sequence length="189" mass="20659">MSETIYANGDHSGESTEGDAVEVEVSSQSSVISKTIINSKQILKADEEAKDQIYEEVDQENLISDGDIDNMIFKSFEAVKQPIKELKREFGGRSKASQKIDGKWQNVQGVQIGAPWHGIGTKRASAVRRPQGSDTTVARREAGETGLSRQWRARSLGTKIRHLAPRTSARWHLGSLAQSAGAHAGSFLL</sequence>
<organism evidence="1 2">
    <name type="scientific">Datura stramonium</name>
    <name type="common">Jimsonweed</name>
    <name type="synonym">Common thornapple</name>
    <dbReference type="NCBI Taxonomy" id="4076"/>
    <lineage>
        <taxon>Eukaryota</taxon>
        <taxon>Viridiplantae</taxon>
        <taxon>Streptophyta</taxon>
        <taxon>Embryophyta</taxon>
        <taxon>Tracheophyta</taxon>
        <taxon>Spermatophyta</taxon>
        <taxon>Magnoliopsida</taxon>
        <taxon>eudicotyledons</taxon>
        <taxon>Gunneridae</taxon>
        <taxon>Pentapetalae</taxon>
        <taxon>asterids</taxon>
        <taxon>lamiids</taxon>
        <taxon>Solanales</taxon>
        <taxon>Solanaceae</taxon>
        <taxon>Solanoideae</taxon>
        <taxon>Datureae</taxon>
        <taxon>Datura</taxon>
    </lineage>
</organism>
<dbReference type="Proteomes" id="UP000823775">
    <property type="component" value="Unassembled WGS sequence"/>
</dbReference>
<proteinExistence type="predicted"/>
<reference evidence="1 2" key="1">
    <citation type="journal article" date="2021" name="BMC Genomics">
        <title>Datura genome reveals duplications of psychoactive alkaloid biosynthetic genes and high mutation rate following tissue culture.</title>
        <authorList>
            <person name="Rajewski A."/>
            <person name="Carter-House D."/>
            <person name="Stajich J."/>
            <person name="Litt A."/>
        </authorList>
    </citation>
    <scope>NUCLEOTIDE SEQUENCE [LARGE SCALE GENOMIC DNA]</scope>
    <source>
        <strain evidence="1">AR-01</strain>
    </source>
</reference>
<evidence type="ECO:0000313" key="2">
    <source>
        <dbReference type="Proteomes" id="UP000823775"/>
    </source>
</evidence>
<dbReference type="EMBL" id="JACEIK010000045">
    <property type="protein sequence ID" value="MCD7447782.1"/>
    <property type="molecule type" value="Genomic_DNA"/>
</dbReference>
<accession>A0ABS8RLV3</accession>
<gene>
    <name evidence="1" type="ORF">HAX54_034767</name>
</gene>
<evidence type="ECO:0000313" key="1">
    <source>
        <dbReference type="EMBL" id="MCD7447782.1"/>
    </source>
</evidence>
<name>A0ABS8RLV3_DATST</name>
<comment type="caution">
    <text evidence="1">The sequence shown here is derived from an EMBL/GenBank/DDBJ whole genome shotgun (WGS) entry which is preliminary data.</text>
</comment>